<keyword evidence="1" id="KW-0812">Transmembrane</keyword>
<evidence type="ECO:0000313" key="3">
    <source>
        <dbReference type="Proteomes" id="UP000479190"/>
    </source>
</evidence>
<name>A0A6H5IQY0_9HYME</name>
<reference evidence="2 3" key="1">
    <citation type="submission" date="2020-02" db="EMBL/GenBank/DDBJ databases">
        <authorList>
            <person name="Ferguson B K."/>
        </authorList>
    </citation>
    <scope>NUCLEOTIDE SEQUENCE [LARGE SCALE GENOMIC DNA]</scope>
</reference>
<feature type="transmembrane region" description="Helical" evidence="1">
    <location>
        <begin position="354"/>
        <end position="373"/>
    </location>
</feature>
<accession>A0A6H5IQY0</accession>
<dbReference type="Proteomes" id="UP000479190">
    <property type="component" value="Unassembled WGS sequence"/>
</dbReference>
<dbReference type="AlphaFoldDB" id="A0A6H5IQY0"/>
<evidence type="ECO:0000256" key="1">
    <source>
        <dbReference type="SAM" id="Phobius"/>
    </source>
</evidence>
<proteinExistence type="predicted"/>
<gene>
    <name evidence="2" type="ORF">TBRA_LOCUS9828</name>
</gene>
<keyword evidence="1" id="KW-1133">Transmembrane helix</keyword>
<keyword evidence="3" id="KW-1185">Reference proteome</keyword>
<protein>
    <submittedName>
        <fullName evidence="2">Uncharacterized protein</fullName>
    </submittedName>
</protein>
<dbReference type="EMBL" id="CADCXV010000885">
    <property type="protein sequence ID" value="CAB0038033.1"/>
    <property type="molecule type" value="Genomic_DNA"/>
</dbReference>
<organism evidence="2 3">
    <name type="scientific">Trichogramma brassicae</name>
    <dbReference type="NCBI Taxonomy" id="86971"/>
    <lineage>
        <taxon>Eukaryota</taxon>
        <taxon>Metazoa</taxon>
        <taxon>Ecdysozoa</taxon>
        <taxon>Arthropoda</taxon>
        <taxon>Hexapoda</taxon>
        <taxon>Insecta</taxon>
        <taxon>Pterygota</taxon>
        <taxon>Neoptera</taxon>
        <taxon>Endopterygota</taxon>
        <taxon>Hymenoptera</taxon>
        <taxon>Apocrita</taxon>
        <taxon>Proctotrupomorpha</taxon>
        <taxon>Chalcidoidea</taxon>
        <taxon>Trichogrammatidae</taxon>
        <taxon>Trichogramma</taxon>
    </lineage>
</organism>
<sequence length="389" mass="44624">MSGRKKSARAKQRNHDKIMAQIREEIQENCHGFLQLRVPSIDGGSRTVEHSSRSENVRLDGFSRLSLRRRLRREPRRRERRDVFSHSLLHGQRQGREKIRRAGRRRESSLRQVLSRFGRAHTSALGSGGTSRAAVINRESPGKCLQEEKLSRARFSYCIRNQKPDDKAVRDNKTLYKLISAQIDVAQYLAGHLADDVELVVADAAHAVRGRSCLSRHRSRRRCGLQSTASAAATTAAAAEADHRHTLRRCGLEVHGARAHRRWRHHIHLVAGDSHQEGECIYFFCFLVEQTVTRCRSAQRPIARIFCILINTRIITSATVYNIPADACVRLSIQRLRIEDHKTDREKRTRSRRLAHVHIAALIIHFFFFVVAAKQLPRYACYIGCRLYV</sequence>
<keyword evidence="1" id="KW-0472">Membrane</keyword>
<evidence type="ECO:0000313" key="2">
    <source>
        <dbReference type="EMBL" id="CAB0038033.1"/>
    </source>
</evidence>